<evidence type="ECO:0000259" key="1">
    <source>
        <dbReference type="Pfam" id="PF07833"/>
    </source>
</evidence>
<dbReference type="Gene3D" id="3.30.457.10">
    <property type="entry name" value="Copper amine oxidase-like, N-terminal domain"/>
    <property type="match status" value="1"/>
</dbReference>
<keyword evidence="3" id="KW-1185">Reference proteome</keyword>
<evidence type="ECO:0000313" key="3">
    <source>
        <dbReference type="Proteomes" id="UP001185028"/>
    </source>
</evidence>
<dbReference type="InterPro" id="IPR036582">
    <property type="entry name" value="Mao_N_sf"/>
</dbReference>
<evidence type="ECO:0000313" key="2">
    <source>
        <dbReference type="EMBL" id="MDR6244964.1"/>
    </source>
</evidence>
<dbReference type="RefSeq" id="WP_188773384.1">
    <property type="nucleotide sequence ID" value="NZ_BMMB01000001.1"/>
</dbReference>
<dbReference type="PROSITE" id="PS51257">
    <property type="entry name" value="PROKAR_LIPOPROTEIN"/>
    <property type="match status" value="1"/>
</dbReference>
<feature type="domain" description="Copper amine oxidase-like N-terminal" evidence="1">
    <location>
        <begin position="392"/>
        <end position="484"/>
    </location>
</feature>
<protein>
    <submittedName>
        <fullName evidence="2">Arc/MetJ family transcription regulator</fullName>
    </submittedName>
</protein>
<gene>
    <name evidence="2" type="ORF">JOC58_002862</name>
</gene>
<dbReference type="Proteomes" id="UP001185028">
    <property type="component" value="Unassembled WGS sequence"/>
</dbReference>
<dbReference type="SUPFAM" id="SSF55383">
    <property type="entry name" value="Copper amine oxidase, domain N"/>
    <property type="match status" value="1"/>
</dbReference>
<dbReference type="Pfam" id="PF07833">
    <property type="entry name" value="Cu_amine_oxidN1"/>
    <property type="match status" value="1"/>
</dbReference>
<dbReference type="InterPro" id="IPR012854">
    <property type="entry name" value="Cu_amine_oxidase-like_N"/>
</dbReference>
<name>A0ABU1J0D5_9BACL</name>
<comment type="caution">
    <text evidence="2">The sequence shown here is derived from an EMBL/GenBank/DDBJ whole genome shotgun (WGS) entry which is preliminary data.</text>
</comment>
<proteinExistence type="predicted"/>
<dbReference type="EMBL" id="JAVDQH010000011">
    <property type="protein sequence ID" value="MDR6244964.1"/>
    <property type="molecule type" value="Genomic_DNA"/>
</dbReference>
<organism evidence="2 3">
    <name type="scientific">Paenibacillus hunanensis</name>
    <dbReference type="NCBI Taxonomy" id="539262"/>
    <lineage>
        <taxon>Bacteria</taxon>
        <taxon>Bacillati</taxon>
        <taxon>Bacillota</taxon>
        <taxon>Bacilli</taxon>
        <taxon>Bacillales</taxon>
        <taxon>Paenibacillaceae</taxon>
        <taxon>Paenibacillus</taxon>
    </lineage>
</organism>
<accession>A0ABU1J0D5</accession>
<reference evidence="2 3" key="1">
    <citation type="submission" date="2023-07" db="EMBL/GenBank/DDBJ databases">
        <title>Genomic Encyclopedia of Type Strains, Phase IV (KMG-IV): sequencing the most valuable type-strain genomes for metagenomic binning, comparative biology and taxonomic classification.</title>
        <authorList>
            <person name="Goeker M."/>
        </authorList>
    </citation>
    <scope>NUCLEOTIDE SEQUENCE [LARGE SCALE GENOMIC DNA]</scope>
    <source>
        <strain evidence="2 3">DSM 22170</strain>
    </source>
</reference>
<sequence length="493" mass="53906">MKRKLWITLPLVLLLIVLSGCQAVGNLDVKNALIRNLEVQSLESNQTLSMTLTPSESASVEDRMIATMLNSSKLVIDSAKMQSANELSLIGAVEYSGQRLPFHVYMNQGGITIDLEGAKQPIYISYEAYGEAVGLDSGFNLQVLQGQQKEFAKAVASFLFTHLPNAANISADTVSTAVYGGETMDMTRLHIELDGQEMLQLVKPFLTSIAADEQGMKELLGAFYDYYAPLFIGTSDEDLEGVLGSRDQFVSEGYKSISEALTELLQEYDQQIESLKADDSFNTVFGPETRVVADTYFDKDMYARKQMMDVTVALPKEAPYSSFNLHSESEAWNVNGNVLADPVDVSGGTLNVTDSTTPGTVLRNFESNSPVYQLMKMSGVTQKNVYVGEYSDYNTITRNKMTYIAVKDLASALDAKMEWNASSKQIRLTDDITGAVIELKLNSKKATVDGAARMLPANVIQVKGTTYVPLRAGAGLLGATVDATYGDLTIERK</sequence>